<keyword evidence="3 4" id="KW-0443">Lipid metabolism</keyword>
<evidence type="ECO:0000256" key="3">
    <source>
        <dbReference type="ARBA" id="ARBA00023098"/>
    </source>
</evidence>
<dbReference type="Gene3D" id="3.40.1090.10">
    <property type="entry name" value="Cytosolic phospholipase A2 catalytic domain"/>
    <property type="match status" value="2"/>
</dbReference>
<dbReference type="InterPro" id="IPR050301">
    <property type="entry name" value="NTE"/>
</dbReference>
<dbReference type="GO" id="GO:0016042">
    <property type="term" value="P:lipid catabolic process"/>
    <property type="evidence" value="ECO:0007669"/>
    <property type="project" value="UniProtKB-UniRule"/>
</dbReference>
<dbReference type="PROSITE" id="PS51635">
    <property type="entry name" value="PNPLA"/>
    <property type="match status" value="1"/>
</dbReference>
<dbReference type="SUPFAM" id="SSF52151">
    <property type="entry name" value="FabD/lysophospholipase-like"/>
    <property type="match status" value="1"/>
</dbReference>
<gene>
    <name evidence="6" type="ORF">FHS79_001066</name>
</gene>
<evidence type="ECO:0000256" key="4">
    <source>
        <dbReference type="PROSITE-ProRule" id="PRU01161"/>
    </source>
</evidence>
<name>A0A841L2T0_9SPHN</name>
<feature type="active site" description="Proton acceptor" evidence="4">
    <location>
        <position position="152"/>
    </location>
</feature>
<comment type="caution">
    <text evidence="6">The sequence shown here is derived from an EMBL/GenBank/DDBJ whole genome shotgun (WGS) entry which is preliminary data.</text>
</comment>
<evidence type="ECO:0000259" key="5">
    <source>
        <dbReference type="PROSITE" id="PS51635"/>
    </source>
</evidence>
<dbReference type="AlphaFoldDB" id="A0A841L2T0"/>
<dbReference type="Proteomes" id="UP000538147">
    <property type="component" value="Unassembled WGS sequence"/>
</dbReference>
<proteinExistence type="predicted"/>
<feature type="short sequence motif" description="GXSXG" evidence="4">
    <location>
        <begin position="36"/>
        <end position="40"/>
    </location>
</feature>
<organism evidence="6 7">
    <name type="scientific">Polymorphobacter multimanifer</name>
    <dbReference type="NCBI Taxonomy" id="1070431"/>
    <lineage>
        <taxon>Bacteria</taxon>
        <taxon>Pseudomonadati</taxon>
        <taxon>Pseudomonadota</taxon>
        <taxon>Alphaproteobacteria</taxon>
        <taxon>Sphingomonadales</taxon>
        <taxon>Sphingosinicellaceae</taxon>
        <taxon>Polymorphobacter</taxon>
    </lineage>
</organism>
<comment type="caution">
    <text evidence="4">Lacks conserved residue(s) required for the propagation of feature annotation.</text>
</comment>
<dbReference type="InterPro" id="IPR002641">
    <property type="entry name" value="PNPLA_dom"/>
</dbReference>
<evidence type="ECO:0000256" key="2">
    <source>
        <dbReference type="ARBA" id="ARBA00022963"/>
    </source>
</evidence>
<keyword evidence="2 4" id="KW-0442">Lipid degradation</keyword>
<dbReference type="Pfam" id="PF01734">
    <property type="entry name" value="Patatin"/>
    <property type="match status" value="1"/>
</dbReference>
<feature type="domain" description="PNPLA" evidence="5">
    <location>
        <begin position="5"/>
        <end position="165"/>
    </location>
</feature>
<evidence type="ECO:0000313" key="6">
    <source>
        <dbReference type="EMBL" id="MBB6226904.1"/>
    </source>
</evidence>
<dbReference type="RefSeq" id="WP_184196465.1">
    <property type="nucleotide sequence ID" value="NZ_JACIIV010000006.1"/>
</dbReference>
<evidence type="ECO:0000313" key="7">
    <source>
        <dbReference type="Proteomes" id="UP000538147"/>
    </source>
</evidence>
<dbReference type="EMBL" id="JACIIV010000006">
    <property type="protein sequence ID" value="MBB6226904.1"/>
    <property type="molecule type" value="Genomic_DNA"/>
</dbReference>
<dbReference type="PANTHER" id="PTHR14226:SF76">
    <property type="entry name" value="NTE FAMILY PROTEIN RSSA"/>
    <property type="match status" value="1"/>
</dbReference>
<protein>
    <submittedName>
        <fullName evidence="6">NTE family protein</fullName>
    </submittedName>
</protein>
<sequence length="264" mass="27479">MRLALALGGGAGLGWTHIGVLGELERRGVTVDAVSGTSIGAVAAVCLAAHRLNILEEIARGANARTVMQFIDVDLRRGSMLGGRGVRRQLALHFGRTQLEELFMPVAVVAADLISGEAVSIRRGSIVDAVSASIAIPGVFPPVRRDGMVLVDGGVVAPVPVAAVRAMSKAPVLAVNLQGDYARRALAALPPEKRVLTPFRVGRAGISLVMAHLARQSLALDPPDIELAPAIGHVDVRNFTRADELIALGAASVVENWAAIEALG</sequence>
<feature type="short sequence motif" description="DGA/G" evidence="4">
    <location>
        <begin position="152"/>
        <end position="154"/>
    </location>
</feature>
<accession>A0A841L2T0</accession>
<feature type="active site" description="Nucleophile" evidence="4">
    <location>
        <position position="38"/>
    </location>
</feature>
<reference evidence="6 7" key="1">
    <citation type="submission" date="2020-08" db="EMBL/GenBank/DDBJ databases">
        <title>Genomic Encyclopedia of Type Strains, Phase IV (KMG-IV): sequencing the most valuable type-strain genomes for metagenomic binning, comparative biology and taxonomic classification.</title>
        <authorList>
            <person name="Goeker M."/>
        </authorList>
    </citation>
    <scope>NUCLEOTIDE SEQUENCE [LARGE SCALE GENOMIC DNA]</scope>
    <source>
        <strain evidence="6 7">DSM 102189</strain>
    </source>
</reference>
<dbReference type="GO" id="GO:0016787">
    <property type="term" value="F:hydrolase activity"/>
    <property type="evidence" value="ECO:0007669"/>
    <property type="project" value="UniProtKB-UniRule"/>
</dbReference>
<evidence type="ECO:0000256" key="1">
    <source>
        <dbReference type="ARBA" id="ARBA00022801"/>
    </source>
</evidence>
<dbReference type="PANTHER" id="PTHR14226">
    <property type="entry name" value="NEUROPATHY TARGET ESTERASE/SWISS CHEESE D.MELANOGASTER"/>
    <property type="match status" value="1"/>
</dbReference>
<keyword evidence="1 4" id="KW-0378">Hydrolase</keyword>
<dbReference type="InterPro" id="IPR016035">
    <property type="entry name" value="Acyl_Trfase/lysoPLipase"/>
</dbReference>
<keyword evidence="7" id="KW-1185">Reference proteome</keyword>